<evidence type="ECO:0000256" key="4">
    <source>
        <dbReference type="ARBA" id="ARBA00022837"/>
    </source>
</evidence>
<dbReference type="PROSITE" id="PS00523">
    <property type="entry name" value="SULFATASE_1"/>
    <property type="match status" value="1"/>
</dbReference>
<dbReference type="PANTHER" id="PTHR42693">
    <property type="entry name" value="ARYLSULFATASE FAMILY MEMBER"/>
    <property type="match status" value="1"/>
</dbReference>
<keyword evidence="9" id="KW-1185">Reference proteome</keyword>
<name>A0A9X1ZTK0_9FLAO</name>
<keyword evidence="3" id="KW-0378">Hydrolase</keyword>
<comment type="similarity">
    <text evidence="1">Belongs to the sulfatase family.</text>
</comment>
<dbReference type="GO" id="GO:0004065">
    <property type="term" value="F:arylsulfatase activity"/>
    <property type="evidence" value="ECO:0007669"/>
    <property type="project" value="TreeGrafter"/>
</dbReference>
<dbReference type="EMBL" id="JAKHSK010000015">
    <property type="protein sequence ID" value="MCL6218980.1"/>
    <property type="molecule type" value="Genomic_DNA"/>
</dbReference>
<sequence length="528" mass="59202">MKRGKMLQVRYTFIMAVLTVLLLPATSLNAQNTNKKKPNVVFIYVDDLGFGDIGAYGATKVQTPNIDKLASQGKRFTDAHTASAVCTPSRYALITGEYPVRANNLSSAIFDRDSLLINPNQFTLADLFKEQGYATGIVGKWHLGFGTKKPVNWNEELKPGPLELGFDSYFGVPVLNSHPPFVYVQDHKVVGLEEDDPFVWGEEANTRPYPEKWNRGDQKIGGADKAHSLYIDEKVGTTLKDSAVAFIKRHKEDPFFLYYATTNIHHPFTPAKRFLGESDAGRYGDFIAELDWLVGEVMNTLDEEGLRENTIVVLTSDNGGMLNRGGQDAFKMGHHMNGDLFGFKFDAWEGGHRIPFIIRWPGKVKANTVSDQLISSNLDMVATFASLFNRKLKKGEAVDSYNVMPIFLDETSKEIRNEMMIAPNDLRNMALRKGEWMYISAQGGGGFNAEYRGMHDFGGASATTFTNEKNSDIENGKIKADAAPAQLYNLKEDLRQTENLYNKYPEKVKEMKKELEKIKNSNQTRPAN</sequence>
<evidence type="ECO:0000256" key="1">
    <source>
        <dbReference type="ARBA" id="ARBA00008779"/>
    </source>
</evidence>
<proteinExistence type="inferred from homology"/>
<dbReference type="Pfam" id="PF00884">
    <property type="entry name" value="Sulfatase"/>
    <property type="match status" value="1"/>
</dbReference>
<evidence type="ECO:0000256" key="2">
    <source>
        <dbReference type="ARBA" id="ARBA00022723"/>
    </source>
</evidence>
<evidence type="ECO:0000313" key="9">
    <source>
        <dbReference type="Proteomes" id="UP001139521"/>
    </source>
</evidence>
<dbReference type="GO" id="GO:0046872">
    <property type="term" value="F:metal ion binding"/>
    <property type="evidence" value="ECO:0007669"/>
    <property type="project" value="UniProtKB-KW"/>
</dbReference>
<dbReference type="Proteomes" id="UP001139521">
    <property type="component" value="Unassembled WGS sequence"/>
</dbReference>
<keyword evidence="5" id="KW-0175">Coiled coil</keyword>
<accession>A0A9X1ZTK0</accession>
<feature type="chain" id="PRO_5040796511" evidence="6">
    <location>
        <begin position="31"/>
        <end position="528"/>
    </location>
</feature>
<dbReference type="Gene3D" id="3.30.1120.10">
    <property type="match status" value="1"/>
</dbReference>
<dbReference type="SUPFAM" id="SSF53649">
    <property type="entry name" value="Alkaline phosphatase-like"/>
    <property type="match status" value="1"/>
</dbReference>
<evidence type="ECO:0000313" key="8">
    <source>
        <dbReference type="EMBL" id="MCL6218980.1"/>
    </source>
</evidence>
<dbReference type="InterPro" id="IPR050738">
    <property type="entry name" value="Sulfatase"/>
</dbReference>
<dbReference type="AlphaFoldDB" id="A0A9X1ZTK0"/>
<dbReference type="RefSeq" id="WP_249601825.1">
    <property type="nucleotide sequence ID" value="NZ_JAKHSK010000015.1"/>
</dbReference>
<dbReference type="CDD" id="cd16143">
    <property type="entry name" value="ARS_like"/>
    <property type="match status" value="1"/>
</dbReference>
<dbReference type="PANTHER" id="PTHR42693:SF53">
    <property type="entry name" value="ENDO-4-O-SULFATASE"/>
    <property type="match status" value="1"/>
</dbReference>
<feature type="domain" description="Sulfatase N-terminal" evidence="7">
    <location>
        <begin position="38"/>
        <end position="388"/>
    </location>
</feature>
<dbReference type="Gene3D" id="3.40.720.10">
    <property type="entry name" value="Alkaline Phosphatase, subunit A"/>
    <property type="match status" value="1"/>
</dbReference>
<comment type="caution">
    <text evidence="8">The sequence shown here is derived from an EMBL/GenBank/DDBJ whole genome shotgun (WGS) entry which is preliminary data.</text>
</comment>
<gene>
    <name evidence="8" type="ORF">L1967_11785</name>
</gene>
<dbReference type="InterPro" id="IPR024607">
    <property type="entry name" value="Sulfatase_CS"/>
</dbReference>
<dbReference type="PROSITE" id="PS00149">
    <property type="entry name" value="SULFATASE_2"/>
    <property type="match status" value="1"/>
</dbReference>
<dbReference type="InterPro" id="IPR017850">
    <property type="entry name" value="Alkaline_phosphatase_core_sf"/>
</dbReference>
<reference evidence="8" key="1">
    <citation type="submission" date="2022-01" db="EMBL/GenBank/DDBJ databases">
        <title>Genome sequencing of Zunongwangia sp. M21534 genome.</title>
        <authorList>
            <person name="Chen Y."/>
            <person name="Dong C."/>
            <person name="Shao Z."/>
        </authorList>
    </citation>
    <scope>NUCLEOTIDE SEQUENCE</scope>
    <source>
        <strain evidence="8">MCCC M21534</strain>
    </source>
</reference>
<keyword evidence="6" id="KW-0732">Signal</keyword>
<evidence type="ECO:0000256" key="3">
    <source>
        <dbReference type="ARBA" id="ARBA00022801"/>
    </source>
</evidence>
<protein>
    <submittedName>
        <fullName evidence="8">Arylsulfatase</fullName>
    </submittedName>
</protein>
<organism evidence="8 9">
    <name type="scientific">Zunongwangia pacifica</name>
    <dbReference type="NCBI Taxonomy" id="2911062"/>
    <lineage>
        <taxon>Bacteria</taxon>
        <taxon>Pseudomonadati</taxon>
        <taxon>Bacteroidota</taxon>
        <taxon>Flavobacteriia</taxon>
        <taxon>Flavobacteriales</taxon>
        <taxon>Flavobacteriaceae</taxon>
        <taxon>Zunongwangia</taxon>
    </lineage>
</organism>
<keyword evidence="2" id="KW-0479">Metal-binding</keyword>
<keyword evidence="4" id="KW-0106">Calcium</keyword>
<feature type="coiled-coil region" evidence="5">
    <location>
        <begin position="494"/>
        <end position="521"/>
    </location>
</feature>
<feature type="signal peptide" evidence="6">
    <location>
        <begin position="1"/>
        <end position="30"/>
    </location>
</feature>
<dbReference type="InterPro" id="IPR000917">
    <property type="entry name" value="Sulfatase_N"/>
</dbReference>
<evidence type="ECO:0000256" key="5">
    <source>
        <dbReference type="SAM" id="Coils"/>
    </source>
</evidence>
<evidence type="ECO:0000256" key="6">
    <source>
        <dbReference type="SAM" id="SignalP"/>
    </source>
</evidence>
<evidence type="ECO:0000259" key="7">
    <source>
        <dbReference type="Pfam" id="PF00884"/>
    </source>
</evidence>